<dbReference type="AlphaFoldDB" id="A0A246BKH3"/>
<evidence type="ECO:0000256" key="3">
    <source>
        <dbReference type="ARBA" id="ARBA00022842"/>
    </source>
</evidence>
<dbReference type="GO" id="GO:0016787">
    <property type="term" value="F:hydrolase activity"/>
    <property type="evidence" value="ECO:0007669"/>
    <property type="project" value="UniProtKB-KW"/>
</dbReference>
<dbReference type="PROSITE" id="PS51462">
    <property type="entry name" value="NUDIX"/>
    <property type="match status" value="1"/>
</dbReference>
<dbReference type="PROSITE" id="PS00893">
    <property type="entry name" value="NUDIX_BOX"/>
    <property type="match status" value="1"/>
</dbReference>
<dbReference type="EMBL" id="NHMK01000014">
    <property type="protein sequence ID" value="OWL95805.1"/>
    <property type="molecule type" value="Genomic_DNA"/>
</dbReference>
<keyword evidence="6" id="KW-1185">Reference proteome</keyword>
<proteinExistence type="predicted"/>
<comment type="caution">
    <text evidence="5">The sequence shown here is derived from an EMBL/GenBank/DDBJ whole genome shotgun (WGS) entry which is preliminary data.</text>
</comment>
<organism evidence="5 6">
    <name type="scientific">Deinococcus indicus</name>
    <dbReference type="NCBI Taxonomy" id="223556"/>
    <lineage>
        <taxon>Bacteria</taxon>
        <taxon>Thermotogati</taxon>
        <taxon>Deinococcota</taxon>
        <taxon>Deinococci</taxon>
        <taxon>Deinococcales</taxon>
        <taxon>Deinococcaceae</taxon>
        <taxon>Deinococcus</taxon>
    </lineage>
</organism>
<dbReference type="Gene3D" id="3.90.79.10">
    <property type="entry name" value="Nucleoside Triphosphate Pyrophosphohydrolase"/>
    <property type="match status" value="1"/>
</dbReference>
<dbReference type="InterPro" id="IPR015797">
    <property type="entry name" value="NUDIX_hydrolase-like_dom_sf"/>
</dbReference>
<evidence type="ECO:0000259" key="4">
    <source>
        <dbReference type="PROSITE" id="PS51462"/>
    </source>
</evidence>
<dbReference type="InterPro" id="IPR020084">
    <property type="entry name" value="NUDIX_hydrolase_CS"/>
</dbReference>
<name>A0A246BKH3_9DEIO</name>
<evidence type="ECO:0000256" key="1">
    <source>
        <dbReference type="ARBA" id="ARBA00001946"/>
    </source>
</evidence>
<dbReference type="PANTHER" id="PTHR43046">
    <property type="entry name" value="GDP-MANNOSE MANNOSYL HYDROLASE"/>
    <property type="match status" value="1"/>
</dbReference>
<dbReference type="CDD" id="cd04669">
    <property type="entry name" value="NUDIX_Hydrolase"/>
    <property type="match status" value="1"/>
</dbReference>
<reference evidence="5 6" key="1">
    <citation type="submission" date="2017-05" db="EMBL/GenBank/DDBJ databases">
        <title>De novo genome assembly of Deniococcus indicus strain DR1.</title>
        <authorList>
            <person name="Chauhan D."/>
            <person name="Yennamalli R.M."/>
            <person name="Priyadarshini R."/>
        </authorList>
    </citation>
    <scope>NUCLEOTIDE SEQUENCE [LARGE SCALE GENOMIC DNA]</scope>
    <source>
        <strain evidence="5 6">DR1</strain>
    </source>
</reference>
<feature type="domain" description="Nudix hydrolase" evidence="4">
    <location>
        <begin position="1"/>
        <end position="132"/>
    </location>
</feature>
<dbReference type="PANTHER" id="PTHR43046:SF12">
    <property type="entry name" value="GDP-MANNOSE MANNOSYL HYDROLASE"/>
    <property type="match status" value="1"/>
</dbReference>
<dbReference type="OrthoDB" id="511483at2"/>
<gene>
    <name evidence="5" type="ORF">CBQ26_11075</name>
</gene>
<dbReference type="Proteomes" id="UP000197208">
    <property type="component" value="Unassembled WGS sequence"/>
</dbReference>
<protein>
    <submittedName>
        <fullName evidence="5">DNA mismatch repair protein MutT</fullName>
    </submittedName>
</protein>
<dbReference type="RefSeq" id="WP_088248704.1">
    <property type="nucleotide sequence ID" value="NZ_BNAM01000006.1"/>
</dbReference>
<keyword evidence="3" id="KW-0460">Magnesium</keyword>
<sequence>MRARAVAIILNDATTDSVEVLLMLRRKQGRAYATLPGGGIEDGETPAQACVREVLEEVNLTVTVGPELLVLENIGNLEHYFRAHVQSGEMRLGDGPEAIRSSDVNWYSPQWVPLTQLDAVNLVPERARDLVREVAHGPLTPTPLPTGEGLTEG</sequence>
<dbReference type="Pfam" id="PF00293">
    <property type="entry name" value="NUDIX"/>
    <property type="match status" value="1"/>
</dbReference>
<evidence type="ECO:0000313" key="5">
    <source>
        <dbReference type="EMBL" id="OWL95805.1"/>
    </source>
</evidence>
<keyword evidence="2" id="KW-0378">Hydrolase</keyword>
<dbReference type="InterPro" id="IPR000086">
    <property type="entry name" value="NUDIX_hydrolase_dom"/>
</dbReference>
<evidence type="ECO:0000313" key="6">
    <source>
        <dbReference type="Proteomes" id="UP000197208"/>
    </source>
</evidence>
<comment type="cofactor">
    <cofactor evidence="1">
        <name>Mg(2+)</name>
        <dbReference type="ChEBI" id="CHEBI:18420"/>
    </cofactor>
</comment>
<dbReference type="SUPFAM" id="SSF55811">
    <property type="entry name" value="Nudix"/>
    <property type="match status" value="1"/>
</dbReference>
<accession>A0A246BKH3</accession>
<evidence type="ECO:0000256" key="2">
    <source>
        <dbReference type="ARBA" id="ARBA00022801"/>
    </source>
</evidence>